<dbReference type="Proteomes" id="UP000050509">
    <property type="component" value="Unassembled WGS sequence"/>
</dbReference>
<organism evidence="2 3">
    <name type="scientific">Kouleothrix aurantiaca</name>
    <dbReference type="NCBI Taxonomy" id="186479"/>
    <lineage>
        <taxon>Bacteria</taxon>
        <taxon>Bacillati</taxon>
        <taxon>Chloroflexota</taxon>
        <taxon>Chloroflexia</taxon>
        <taxon>Chloroflexales</taxon>
        <taxon>Roseiflexineae</taxon>
        <taxon>Roseiflexaceae</taxon>
        <taxon>Kouleothrix</taxon>
    </lineage>
</organism>
<accession>A0A0P9D222</accession>
<proteinExistence type="predicted"/>
<feature type="transmembrane region" description="Helical" evidence="1">
    <location>
        <begin position="34"/>
        <end position="56"/>
    </location>
</feature>
<keyword evidence="1" id="KW-0812">Transmembrane</keyword>
<name>A0A0P9D222_9CHLR</name>
<keyword evidence="3" id="KW-1185">Reference proteome</keyword>
<reference evidence="2 3" key="1">
    <citation type="submission" date="2015-09" db="EMBL/GenBank/DDBJ databases">
        <title>Draft genome sequence of Kouleothrix aurantiaca JCM 19913.</title>
        <authorList>
            <person name="Hemp J."/>
        </authorList>
    </citation>
    <scope>NUCLEOTIDE SEQUENCE [LARGE SCALE GENOMIC DNA]</scope>
    <source>
        <strain evidence="2 3">COM-B</strain>
    </source>
</reference>
<keyword evidence="1" id="KW-1133">Transmembrane helix</keyword>
<gene>
    <name evidence="2" type="ORF">SE17_12170</name>
</gene>
<comment type="caution">
    <text evidence="2">The sequence shown here is derived from an EMBL/GenBank/DDBJ whole genome shotgun (WGS) entry which is preliminary data.</text>
</comment>
<evidence type="ECO:0000313" key="3">
    <source>
        <dbReference type="Proteomes" id="UP000050509"/>
    </source>
</evidence>
<evidence type="ECO:0000313" key="2">
    <source>
        <dbReference type="EMBL" id="KPV53002.1"/>
    </source>
</evidence>
<dbReference type="AlphaFoldDB" id="A0A0P9D222"/>
<dbReference type="EMBL" id="LJCR01000370">
    <property type="protein sequence ID" value="KPV53002.1"/>
    <property type="molecule type" value="Genomic_DNA"/>
</dbReference>
<keyword evidence="1" id="KW-0472">Membrane</keyword>
<evidence type="ECO:0000256" key="1">
    <source>
        <dbReference type="SAM" id="Phobius"/>
    </source>
</evidence>
<sequence>MRTTSKNLIWLGIALILVTGLVHFIDAPDAFEEVTYKGLLFVANGIGAIVAAYGIWKNERWGWALGLVIAAASFAAYVASRTVGLPQLPAEPDEWLEPPGVVSLVAEGLFTILA</sequence>
<feature type="transmembrane region" description="Helical" evidence="1">
    <location>
        <begin position="63"/>
        <end position="80"/>
    </location>
</feature>
<feature type="non-terminal residue" evidence="2">
    <location>
        <position position="114"/>
    </location>
</feature>
<protein>
    <submittedName>
        <fullName evidence="2">Uncharacterized protein</fullName>
    </submittedName>
</protein>